<dbReference type="PANTHER" id="PTHR45627">
    <property type="entry name" value="ADENYLATE CYCLASE TYPE 1"/>
    <property type="match status" value="1"/>
</dbReference>
<evidence type="ECO:0000256" key="11">
    <source>
        <dbReference type="ARBA" id="ARBA00023239"/>
    </source>
</evidence>
<evidence type="ECO:0000256" key="1">
    <source>
        <dbReference type="ARBA" id="ARBA00001593"/>
    </source>
</evidence>
<feature type="transmembrane region" description="Helical" evidence="13">
    <location>
        <begin position="88"/>
        <end position="105"/>
    </location>
</feature>
<sequence length="1307" mass="149004">MKKKSAKHSLLERNILHGHQLRDLFLFGKTEVMLFRSYAISSYFNEVLLNQTKRQFRLMLKYAAYITFVLFLETTVRIPDSTIHDIKYSFILIIPIICAYLSTLFPLKHNTYVFMSSILCICFPIIILWSRRMAFRSDHGLLTPIIILIICMFIFSPLNLSICICSSAIIVAIYTVLKIIHTSVIDDSDSKHKHEHQRIEIPYFDIYKRLSSSKSLAQVEAGVIQSANQYDSRIFKPNRLIEQIITVTLLLLPICIVGVYLRFANILKQRFAFLKLGKSVEARNQCKSALKHQVHWIEAIMPSCIREEYQQFRQRKLYPNKDMWVFNKTYQNVSILFADIVGFTNMSSNKTALQVVTMLNNLFNRFDDLCSLTKCEKIGTLGDCYYCVCGCPIPQFDHAKCCIEMGLGMCRIIKVFNYDYNESVSMRVGIHTGRVNAAIIGIKRFRFDVYSYDVIIASELESTGRAGRVHVSQTTFDLTKNLYNFSKGEPLIIKKEEKRGIAGMELIKTTLDTYYVDPRSSLLREKHEKFGNTLIDNLFYTSKPIQRKRLVKKTSNDTSLTHRKVSSKASPSSPQPPPTPTSINRIESSSCMASTAITSSSTLFESYHDNAGHLSSSSSEFSSSSKSSSASSSSPSASSSSFSTNSSSSSIFSPSISPKTSSLLAYRHSRESMSKSSLKTIATYLSQNPDIYQDIFPSKWSNIQWKCLGQTVGRHYESVIKIFTRDINLVYNLKTDSEKQYELFRLPPLQPLLLKFYDHETEWHYNSCLSEYISSIYIDSPKVSAIGDVFINMILMLFLIANCFICYQQIKLTWRTLTIYIACLLIYLFLCACLLFTATTYNVFIKSSLLKRYYNLLVNTYIRELCIGIISVMPTILLCIFLYTVNDINALIDRRSYISALSFHCILFHAIHISSITIFRILCILFTLILLIITTTFIYASQSDIDICSNTTRFIHDIAYDTYRFIYLIELFACTFLVIEVTRQNEINNRLCFYVSRESEIVSDEAELAVNEAKELLYNIIPKYVLKEIQLHRRFNRRINYPKTTTTTTRIKRRRGSILSSSESLDSDAAGTGFGTRVGVGTSPSPMTSIHYAVTITNAAVSFATISNFFSKYYREDYKDGVNALKLLNNIICRFDELLNSDEMRCVEKIKTINDCYMIASGLNKEEIKSSSSSSSSSDKHLITLLNYCHLMIDELDKFNDSYIIGGDNFSIKIGYNIGTLTAGIIGTSKPMYDIWGDTVNVASRMYSTGVAGAIQVPENVTIRLKGSFNFTYRDVVFVKGKGLMKTFLCKRLNELENIENGGRKNK</sequence>
<evidence type="ECO:0000256" key="8">
    <source>
        <dbReference type="ARBA" id="ARBA00022842"/>
    </source>
</evidence>
<dbReference type="GO" id="GO:0009190">
    <property type="term" value="P:cyclic nucleotide biosynthetic process"/>
    <property type="evidence" value="ECO:0007669"/>
    <property type="project" value="InterPro"/>
</dbReference>
<dbReference type="PROSITE" id="PS50125">
    <property type="entry name" value="GUANYLATE_CYCLASE_2"/>
    <property type="match status" value="2"/>
</dbReference>
<feature type="transmembrane region" description="Helical" evidence="13">
    <location>
        <begin position="789"/>
        <end position="810"/>
    </location>
</feature>
<feature type="transmembrane region" description="Helical" evidence="13">
    <location>
        <begin position="816"/>
        <end position="844"/>
    </location>
</feature>
<dbReference type="GO" id="GO:0007189">
    <property type="term" value="P:adenylate cyclase-activating G protein-coupled receptor signaling pathway"/>
    <property type="evidence" value="ECO:0007669"/>
    <property type="project" value="TreeGrafter"/>
</dbReference>
<evidence type="ECO:0000256" key="13">
    <source>
        <dbReference type="SAM" id="Phobius"/>
    </source>
</evidence>
<dbReference type="Pfam" id="PF00211">
    <property type="entry name" value="Guanylate_cyc"/>
    <property type="match status" value="2"/>
</dbReference>
<evidence type="ECO:0000313" key="15">
    <source>
        <dbReference type="Proteomes" id="UP000050795"/>
    </source>
</evidence>
<keyword evidence="7" id="KW-0067">ATP-binding</keyword>
<evidence type="ECO:0000256" key="4">
    <source>
        <dbReference type="ARBA" id="ARBA00022692"/>
    </source>
</evidence>
<evidence type="ECO:0000313" key="16">
    <source>
        <dbReference type="WBParaSite" id="TREG1_136990.1"/>
    </source>
</evidence>
<evidence type="ECO:0000256" key="12">
    <source>
        <dbReference type="SAM" id="MobiDB-lite"/>
    </source>
</evidence>
<evidence type="ECO:0000256" key="2">
    <source>
        <dbReference type="ARBA" id="ARBA00004141"/>
    </source>
</evidence>
<feature type="transmembrane region" description="Helical" evidence="13">
    <location>
        <begin position="141"/>
        <end position="174"/>
    </location>
</feature>
<keyword evidence="6" id="KW-0547">Nucleotide-binding</keyword>
<dbReference type="GO" id="GO:0005886">
    <property type="term" value="C:plasma membrane"/>
    <property type="evidence" value="ECO:0007669"/>
    <property type="project" value="TreeGrafter"/>
</dbReference>
<comment type="subcellular location">
    <subcellularLocation>
        <location evidence="2">Membrane</location>
        <topology evidence="2">Multi-pass membrane protein</topology>
    </subcellularLocation>
</comment>
<dbReference type="Proteomes" id="UP000050795">
    <property type="component" value="Unassembled WGS sequence"/>
</dbReference>
<feature type="transmembrane region" description="Helical" evidence="13">
    <location>
        <begin position="59"/>
        <end position="76"/>
    </location>
</feature>
<keyword evidence="5" id="KW-0479">Metal-binding</keyword>
<reference evidence="16" key="2">
    <citation type="submission" date="2023-11" db="UniProtKB">
        <authorList>
            <consortium name="WormBaseParasite"/>
        </authorList>
    </citation>
    <scope>IDENTIFICATION</scope>
</reference>
<feature type="transmembrane region" description="Helical" evidence="13">
    <location>
        <begin position="897"/>
        <end position="914"/>
    </location>
</feature>
<proteinExistence type="predicted"/>
<feature type="transmembrane region" description="Helical" evidence="13">
    <location>
        <begin position="865"/>
        <end position="885"/>
    </location>
</feature>
<keyword evidence="11" id="KW-0456">Lyase</keyword>
<evidence type="ECO:0000256" key="10">
    <source>
        <dbReference type="ARBA" id="ARBA00023136"/>
    </source>
</evidence>
<evidence type="ECO:0000256" key="7">
    <source>
        <dbReference type="ARBA" id="ARBA00022840"/>
    </source>
</evidence>
<dbReference type="GO" id="GO:0005524">
    <property type="term" value="F:ATP binding"/>
    <property type="evidence" value="ECO:0007669"/>
    <property type="project" value="UniProtKB-KW"/>
</dbReference>
<keyword evidence="9 13" id="KW-1133">Transmembrane helix</keyword>
<feature type="domain" description="Guanylate cyclase" evidence="14">
    <location>
        <begin position="334"/>
        <end position="461"/>
    </location>
</feature>
<feature type="domain" description="Guanylate cyclase" evidence="14">
    <location>
        <begin position="1100"/>
        <end position="1247"/>
    </location>
</feature>
<dbReference type="SUPFAM" id="SSF55073">
    <property type="entry name" value="Nucleotide cyclase"/>
    <property type="match status" value="2"/>
</dbReference>
<dbReference type="GO" id="GO:0046872">
    <property type="term" value="F:metal ion binding"/>
    <property type="evidence" value="ECO:0007669"/>
    <property type="project" value="UniProtKB-KW"/>
</dbReference>
<evidence type="ECO:0000256" key="5">
    <source>
        <dbReference type="ARBA" id="ARBA00022723"/>
    </source>
</evidence>
<keyword evidence="4 13" id="KW-0812">Transmembrane</keyword>
<dbReference type="GO" id="GO:0004016">
    <property type="term" value="F:adenylate cyclase activity"/>
    <property type="evidence" value="ECO:0007669"/>
    <property type="project" value="UniProtKB-EC"/>
</dbReference>
<dbReference type="Gene3D" id="3.30.70.1230">
    <property type="entry name" value="Nucleotide cyclase"/>
    <property type="match status" value="2"/>
</dbReference>
<dbReference type="WBParaSite" id="TREG1_136990.1">
    <property type="protein sequence ID" value="TREG1_136990.1"/>
    <property type="gene ID" value="TREG1_136990"/>
</dbReference>
<dbReference type="InterPro" id="IPR001054">
    <property type="entry name" value="A/G_cyclase"/>
</dbReference>
<feature type="compositionally biased region" description="Low complexity" evidence="12">
    <location>
        <begin position="1057"/>
        <end position="1067"/>
    </location>
</feature>
<evidence type="ECO:0000256" key="3">
    <source>
        <dbReference type="ARBA" id="ARBA00012201"/>
    </source>
</evidence>
<dbReference type="EC" id="4.6.1.1" evidence="3"/>
<keyword evidence="15" id="KW-1185">Reference proteome</keyword>
<keyword evidence="8" id="KW-0460">Magnesium</keyword>
<feature type="transmembrane region" description="Helical" evidence="13">
    <location>
        <begin position="921"/>
        <end position="940"/>
    </location>
</feature>
<organism evidence="15 16">
    <name type="scientific">Trichobilharzia regenti</name>
    <name type="common">Nasal bird schistosome</name>
    <dbReference type="NCBI Taxonomy" id="157069"/>
    <lineage>
        <taxon>Eukaryota</taxon>
        <taxon>Metazoa</taxon>
        <taxon>Spiralia</taxon>
        <taxon>Lophotrochozoa</taxon>
        <taxon>Platyhelminthes</taxon>
        <taxon>Trematoda</taxon>
        <taxon>Digenea</taxon>
        <taxon>Strigeidida</taxon>
        <taxon>Schistosomatoidea</taxon>
        <taxon>Schistosomatidae</taxon>
        <taxon>Trichobilharzia</taxon>
    </lineage>
</organism>
<feature type="region of interest" description="Disordered" evidence="12">
    <location>
        <begin position="1046"/>
        <end position="1067"/>
    </location>
</feature>
<dbReference type="PANTHER" id="PTHR45627:SF12">
    <property type="entry name" value="ADENYLATE CYCLASE TYPE 2"/>
    <property type="match status" value="1"/>
</dbReference>
<accession>A0AA85J6Q0</accession>
<feature type="transmembrane region" description="Helical" evidence="13">
    <location>
        <begin position="111"/>
        <end position="129"/>
    </location>
</feature>
<evidence type="ECO:0000256" key="6">
    <source>
        <dbReference type="ARBA" id="ARBA00022741"/>
    </source>
</evidence>
<evidence type="ECO:0000259" key="14">
    <source>
        <dbReference type="PROSITE" id="PS50125"/>
    </source>
</evidence>
<protein>
    <recommendedName>
        <fullName evidence="3">adenylate cyclase</fullName>
        <ecNumber evidence="3">4.6.1.1</ecNumber>
    </recommendedName>
</protein>
<feature type="region of interest" description="Disordered" evidence="12">
    <location>
        <begin position="618"/>
        <end position="658"/>
    </location>
</feature>
<feature type="region of interest" description="Disordered" evidence="12">
    <location>
        <begin position="550"/>
        <end position="588"/>
    </location>
</feature>
<dbReference type="CDD" id="cd07302">
    <property type="entry name" value="CHD"/>
    <property type="match status" value="2"/>
</dbReference>
<keyword evidence="10 13" id="KW-0472">Membrane</keyword>
<evidence type="ECO:0000256" key="9">
    <source>
        <dbReference type="ARBA" id="ARBA00022989"/>
    </source>
</evidence>
<name>A0AA85J6Q0_TRIRE</name>
<dbReference type="InterPro" id="IPR029787">
    <property type="entry name" value="Nucleotide_cyclase"/>
</dbReference>
<comment type="catalytic activity">
    <reaction evidence="1">
        <text>ATP = 3',5'-cyclic AMP + diphosphate</text>
        <dbReference type="Rhea" id="RHEA:15389"/>
        <dbReference type="ChEBI" id="CHEBI:30616"/>
        <dbReference type="ChEBI" id="CHEBI:33019"/>
        <dbReference type="ChEBI" id="CHEBI:58165"/>
        <dbReference type="EC" id="4.6.1.1"/>
    </reaction>
</comment>
<dbReference type="GO" id="GO:0035556">
    <property type="term" value="P:intracellular signal transduction"/>
    <property type="evidence" value="ECO:0007669"/>
    <property type="project" value="InterPro"/>
</dbReference>
<feature type="transmembrane region" description="Helical" evidence="13">
    <location>
        <begin position="240"/>
        <end position="261"/>
    </location>
</feature>
<dbReference type="SMART" id="SM00044">
    <property type="entry name" value="CYCc"/>
    <property type="match status" value="2"/>
</dbReference>
<dbReference type="FunFam" id="3.30.70.1230:FF:000008">
    <property type="entry name" value="Adenylate cyclase type 9"/>
    <property type="match status" value="1"/>
</dbReference>
<reference evidence="15" key="1">
    <citation type="submission" date="2022-06" db="EMBL/GenBank/DDBJ databases">
        <authorList>
            <person name="Berger JAMES D."/>
            <person name="Berger JAMES D."/>
        </authorList>
    </citation>
    <scope>NUCLEOTIDE SEQUENCE [LARGE SCALE GENOMIC DNA]</scope>
</reference>